<comment type="caution">
    <text evidence="2">The sequence shown here is derived from an EMBL/GenBank/DDBJ whole genome shotgun (WGS) entry which is preliminary data.</text>
</comment>
<dbReference type="AlphaFoldDB" id="A0A3R7VZ88"/>
<evidence type="ECO:0000256" key="1">
    <source>
        <dbReference type="SAM" id="Phobius"/>
    </source>
</evidence>
<keyword evidence="1" id="KW-1133">Transmembrane helix</keyword>
<dbReference type="EMBL" id="QZAB01000068">
    <property type="protein sequence ID" value="RQD91715.1"/>
    <property type="molecule type" value="Genomic_DNA"/>
</dbReference>
<keyword evidence="1" id="KW-0472">Membrane</keyword>
<sequence length="333" mass="38587">MIGIFEIISVILGLIFIVLSVMIWKKKNYTTFKKSILNLILIIVILALVYGSFALILITYDHASYYSTSGLNLGDIDYDQILLRAENAGYQVEGPYFVNVKVRDATGLYSPEILEAKEQFGDEYLLNYVTYYYTNDSIMEIRFFDESKTSVMFFNYSRPDPYFSPFREEHLPNNSWIVDRFKYIYEINSQTAENHLGNLKDNIQKDNEPKININMPVYPQSIYDDLSERSTESAISLTHGEGFATQSFYLNDEIIGKMNFIVPNNEINHVVNGARYTVKLDQLGGMDLRIRASKGEIISEEEYREVFREMLTNMGLPSESVDEFEFDYSPSMW</sequence>
<accession>A0A3R7VZ88</accession>
<feature type="transmembrane region" description="Helical" evidence="1">
    <location>
        <begin position="36"/>
        <end position="60"/>
    </location>
</feature>
<dbReference type="Proteomes" id="UP000284763">
    <property type="component" value="Unassembled WGS sequence"/>
</dbReference>
<keyword evidence="1" id="KW-0812">Transmembrane</keyword>
<feature type="transmembrane region" description="Helical" evidence="1">
    <location>
        <begin position="6"/>
        <end position="24"/>
    </location>
</feature>
<evidence type="ECO:0000313" key="2">
    <source>
        <dbReference type="EMBL" id="RQD91715.1"/>
    </source>
</evidence>
<name>A0A3R7VZ88_9EURY</name>
<evidence type="ECO:0000313" key="3">
    <source>
        <dbReference type="Proteomes" id="UP000284763"/>
    </source>
</evidence>
<proteinExistence type="predicted"/>
<organism evidence="2 3">
    <name type="scientific">Methanosalsum natronophilum</name>
    <dbReference type="NCBI Taxonomy" id="768733"/>
    <lineage>
        <taxon>Archaea</taxon>
        <taxon>Methanobacteriati</taxon>
        <taxon>Methanobacteriota</taxon>
        <taxon>Stenosarchaea group</taxon>
        <taxon>Methanomicrobia</taxon>
        <taxon>Methanosarcinales</taxon>
        <taxon>Methanosarcinaceae</taxon>
        <taxon>Methanosalsum</taxon>
    </lineage>
</organism>
<reference evidence="2 3" key="1">
    <citation type="submission" date="2018-08" db="EMBL/GenBank/DDBJ databases">
        <title>The metabolism and importance of syntrophic acetate oxidation coupled to methane or sulfide production in haloalkaline environments.</title>
        <authorList>
            <person name="Timmers P.H.A."/>
            <person name="Vavourakis C.D."/>
            <person name="Sorokin D.Y."/>
            <person name="Sinninghe Damste J.S."/>
            <person name="Muyzer G."/>
            <person name="Stams A.J.M."/>
            <person name="Plugge C.M."/>
        </authorList>
    </citation>
    <scope>NUCLEOTIDE SEQUENCE [LARGE SCALE GENOMIC DNA]</scope>
    <source>
        <strain evidence="2">MSAO_Arc3</strain>
    </source>
</reference>
<protein>
    <submittedName>
        <fullName evidence="2">Uncharacterized protein</fullName>
    </submittedName>
</protein>
<gene>
    <name evidence="2" type="ORF">D5R95_00920</name>
</gene>